<feature type="compositionally biased region" description="Basic and acidic residues" evidence="1">
    <location>
        <begin position="78"/>
        <end position="89"/>
    </location>
</feature>
<sequence length="102" mass="10940">MVAMRLMDINIGNGFCTSVELDVPCANAGQDKPCLDRCTSKFPGSNGNKDQSQCGYVLGQAATNPGGKQWQEDQEGEVGERVGDEKLEPEQSGDAEEEEDGK</sequence>
<evidence type="ECO:0000256" key="1">
    <source>
        <dbReference type="SAM" id="MobiDB-lite"/>
    </source>
</evidence>
<evidence type="ECO:0000313" key="3">
    <source>
        <dbReference type="Proteomes" id="UP000290289"/>
    </source>
</evidence>
<protein>
    <submittedName>
        <fullName evidence="2">Uncharacterized protein</fullName>
    </submittedName>
</protein>
<comment type="caution">
    <text evidence="2">The sequence shown here is derived from an EMBL/GenBank/DDBJ whole genome shotgun (WGS) entry which is preliminary data.</text>
</comment>
<evidence type="ECO:0000313" key="2">
    <source>
        <dbReference type="EMBL" id="RXH84167.1"/>
    </source>
</evidence>
<accession>A0A498IQ24</accession>
<organism evidence="2 3">
    <name type="scientific">Malus domestica</name>
    <name type="common">Apple</name>
    <name type="synonym">Pyrus malus</name>
    <dbReference type="NCBI Taxonomy" id="3750"/>
    <lineage>
        <taxon>Eukaryota</taxon>
        <taxon>Viridiplantae</taxon>
        <taxon>Streptophyta</taxon>
        <taxon>Embryophyta</taxon>
        <taxon>Tracheophyta</taxon>
        <taxon>Spermatophyta</taxon>
        <taxon>Magnoliopsida</taxon>
        <taxon>eudicotyledons</taxon>
        <taxon>Gunneridae</taxon>
        <taxon>Pentapetalae</taxon>
        <taxon>rosids</taxon>
        <taxon>fabids</taxon>
        <taxon>Rosales</taxon>
        <taxon>Rosaceae</taxon>
        <taxon>Amygdaloideae</taxon>
        <taxon>Maleae</taxon>
        <taxon>Malus</taxon>
    </lineage>
</organism>
<reference evidence="2 3" key="1">
    <citation type="submission" date="2018-10" db="EMBL/GenBank/DDBJ databases">
        <title>A high-quality apple genome assembly.</title>
        <authorList>
            <person name="Hu J."/>
        </authorList>
    </citation>
    <scope>NUCLEOTIDE SEQUENCE [LARGE SCALE GENOMIC DNA]</scope>
    <source>
        <strain evidence="3">cv. HFTH1</strain>
        <tissue evidence="2">Young leaf</tissue>
    </source>
</reference>
<dbReference type="Proteomes" id="UP000290289">
    <property type="component" value="Chromosome 11"/>
</dbReference>
<proteinExistence type="predicted"/>
<keyword evidence="3" id="KW-1185">Reference proteome</keyword>
<feature type="compositionally biased region" description="Acidic residues" evidence="1">
    <location>
        <begin position="91"/>
        <end position="102"/>
    </location>
</feature>
<dbReference type="AlphaFoldDB" id="A0A498IQ24"/>
<gene>
    <name evidence="2" type="ORF">DVH24_027066</name>
</gene>
<feature type="region of interest" description="Disordered" evidence="1">
    <location>
        <begin position="58"/>
        <end position="102"/>
    </location>
</feature>
<dbReference type="EMBL" id="RDQH01000337">
    <property type="protein sequence ID" value="RXH84167.1"/>
    <property type="molecule type" value="Genomic_DNA"/>
</dbReference>
<name>A0A498IQ24_MALDO</name>